<dbReference type="SUPFAM" id="SSF54523">
    <property type="entry name" value="Pili subunits"/>
    <property type="match status" value="1"/>
</dbReference>
<dbReference type="GeneID" id="56586957"/>
<gene>
    <name evidence="1" type="ORF">CARM_1209</name>
</gene>
<evidence type="ECO:0000313" key="2">
    <source>
        <dbReference type="Proteomes" id="UP000509246"/>
    </source>
</evidence>
<sequence>MFFKKAFTLIELVFCIFIIAILSAIAYPHFSFSVNDAKILKLKSEVEIINSSLALIRNQNLFKDNNFPKTLDDALINTENQKLFFCNNKQNQGCKDGNCCLYSVLEKPIISSKKSWMKIANTQYRFFINTKKYIDFSYNSEKVFLECVSLNCKDYGF</sequence>
<dbReference type="NCBIfam" id="TIGR02532">
    <property type="entry name" value="IV_pilin_GFxxxE"/>
    <property type="match status" value="1"/>
</dbReference>
<keyword evidence="2" id="KW-1185">Reference proteome</keyword>
<name>A0A7L5HLF4_9BACT</name>
<dbReference type="InterPro" id="IPR045584">
    <property type="entry name" value="Pilin-like"/>
</dbReference>
<proteinExistence type="predicted"/>
<accession>A0A7L5HLF4</accession>
<dbReference type="EMBL" id="CP053825">
    <property type="protein sequence ID" value="QKF80108.1"/>
    <property type="molecule type" value="Genomic_DNA"/>
</dbReference>
<dbReference type="InterPro" id="IPR012902">
    <property type="entry name" value="N_methyl_site"/>
</dbReference>
<organism evidence="1 2">
    <name type="scientific">Campylobacter armoricus</name>
    <dbReference type="NCBI Taxonomy" id="2505970"/>
    <lineage>
        <taxon>Bacteria</taxon>
        <taxon>Pseudomonadati</taxon>
        <taxon>Campylobacterota</taxon>
        <taxon>Epsilonproteobacteria</taxon>
        <taxon>Campylobacterales</taxon>
        <taxon>Campylobacteraceae</taxon>
        <taxon>Campylobacter</taxon>
    </lineage>
</organism>
<dbReference type="AlphaFoldDB" id="A0A7L5HLF4"/>
<protein>
    <submittedName>
        <fullName evidence="1">Putative type II secretion system protein</fullName>
    </submittedName>
</protein>
<dbReference type="Pfam" id="PF07963">
    <property type="entry name" value="N_methyl"/>
    <property type="match status" value="1"/>
</dbReference>
<dbReference type="Proteomes" id="UP000509246">
    <property type="component" value="Chromosome"/>
</dbReference>
<dbReference type="KEGG" id="carm:CARM_1209"/>
<dbReference type="RefSeq" id="WP_139425718.1">
    <property type="nucleotide sequence ID" value="NZ_CBCSFY010000005.1"/>
</dbReference>
<reference evidence="1 2" key="1">
    <citation type="submission" date="2020-05" db="EMBL/GenBank/DDBJ databases">
        <title>Complete genome sequencing of Campylobacter and Arcobacter type strains.</title>
        <authorList>
            <person name="Miller W.G."/>
            <person name="Yee E."/>
        </authorList>
    </citation>
    <scope>NUCLEOTIDE SEQUENCE [LARGE SCALE GENOMIC DNA]</scope>
    <source>
        <strain evidence="1 2">CCUG 73571</strain>
    </source>
</reference>
<dbReference type="Gene3D" id="3.30.700.10">
    <property type="entry name" value="Glycoprotein, Type 4 Pilin"/>
    <property type="match status" value="1"/>
</dbReference>
<evidence type="ECO:0000313" key="1">
    <source>
        <dbReference type="EMBL" id="QKF80108.1"/>
    </source>
</evidence>